<dbReference type="InterPro" id="IPR013783">
    <property type="entry name" value="Ig-like_fold"/>
</dbReference>
<dbReference type="CDD" id="cd11325">
    <property type="entry name" value="AmyAc_GTHase"/>
    <property type="match status" value="1"/>
</dbReference>
<dbReference type="AlphaFoldDB" id="K7RQ65"/>
<dbReference type="STRING" id="1171373.PACID_05850"/>
<comment type="subcellular location">
    <subcellularLocation>
        <location evidence="1 15">Cytoplasm</location>
    </subcellularLocation>
</comment>
<evidence type="ECO:0000256" key="8">
    <source>
        <dbReference type="ARBA" id="ARBA00023277"/>
    </source>
</evidence>
<dbReference type="InterPro" id="IPR014756">
    <property type="entry name" value="Ig_E-set"/>
</dbReference>
<feature type="binding site" evidence="16">
    <location>
        <begin position="382"/>
        <end position="387"/>
    </location>
    <ligand>
        <name>substrate</name>
    </ligand>
</feature>
<evidence type="ECO:0000256" key="1">
    <source>
        <dbReference type="ARBA" id="ARBA00004496"/>
    </source>
</evidence>
<keyword evidence="6" id="KW-0963">Cytoplasm</keyword>
<gene>
    <name evidence="19" type="ordered locus">PACID_05850</name>
</gene>
<evidence type="ECO:0000256" key="9">
    <source>
        <dbReference type="ARBA" id="ARBA00023295"/>
    </source>
</evidence>
<keyword evidence="9 14" id="KW-0326">Glycosidase</keyword>
<sequence length="584" mass="63583">MTPRDYGQISVWAPKPSRVDVILDGERIPLTSDGDWWTLDRQARPGQRYWFSLDGADPRPDPRSLLQPEGVHGPSEVFDPTATPRAPWPGMDLRGRVLYELHVGAFTEQGTFDAAIGHLDELADLGVEAVEVMPVAQTPGSRNWGYDGVDLFATNAHYGGPAGFLRFVDAAHRRGLGVILDVVYNHLGPEGNYLASFGPYFNPAHQTPWGEAVNLDGEHARPVRDFLLANARQWLVDFGLDGLRLDAVHALVDDSEEHFLAELSRHTRAWSEEAGRPLTLIAESDVNQPATVSPIGSMPGATGMGMQWADDVHHGLHAFFTGERQGYYVDFGSAETLAKALTRAFVHDGGWSTFRKKPWGAPTDPHSDLYDGHSFVVFVQDHDQVGNRAIGDRISQGHDAGLQAGAAALYLLGPFTPMIFMGEEWAASTPFPYFCDMGPELGPLVTAGRRQEFAGTGWAGEVPDPEDPATFASAKLKWRERHDDGHARMLTWYRSLLGLRAEHPELRSADLSLVGVTAPDPDTVVMRRGNLAVIATRAARTVEVDLDRPEDGGPMSLLEAWGSASVSGSVLTLDGPGAAVVQIA</sequence>
<dbReference type="eggNOG" id="COG0296">
    <property type="taxonomic scope" value="Bacteria"/>
</dbReference>
<protein>
    <recommendedName>
        <fullName evidence="5 13">Malto-oligosyltrehalose trehalohydrolase</fullName>
        <shortName evidence="14">MTHase</shortName>
        <ecNumber evidence="4 13">3.2.1.141</ecNumber>
    </recommendedName>
    <alternativeName>
        <fullName evidence="11 14">4-alpha-D-((1-&gt;4)-alpha-D-glucano)trehalose trehalohydrolase</fullName>
    </alternativeName>
    <alternativeName>
        <fullName evidence="10 14">Maltooligosyl trehalose trehalohydrolase</fullName>
    </alternativeName>
</protein>
<dbReference type="Pfam" id="PF00128">
    <property type="entry name" value="Alpha-amylase"/>
    <property type="match status" value="1"/>
</dbReference>
<dbReference type="HOGENOM" id="CLU_020726_2_0_11"/>
<dbReference type="PANTHER" id="PTHR43651">
    <property type="entry name" value="1,4-ALPHA-GLUCAN-BRANCHING ENZYME"/>
    <property type="match status" value="1"/>
</dbReference>
<evidence type="ECO:0000256" key="3">
    <source>
        <dbReference type="ARBA" id="ARBA00008061"/>
    </source>
</evidence>
<dbReference type="SUPFAM" id="SSF51445">
    <property type="entry name" value="(Trans)glycosidases"/>
    <property type="match status" value="1"/>
</dbReference>
<dbReference type="Gene3D" id="2.60.40.10">
    <property type="entry name" value="Immunoglobulins"/>
    <property type="match status" value="1"/>
</dbReference>
<dbReference type="PANTHER" id="PTHR43651:SF11">
    <property type="entry name" value="MALTO-OLIGOSYLTREHALOSE TREHALOHYDROLASE"/>
    <property type="match status" value="1"/>
</dbReference>
<evidence type="ECO:0000313" key="20">
    <source>
        <dbReference type="Proteomes" id="UP000000214"/>
    </source>
</evidence>
<evidence type="ECO:0000256" key="15">
    <source>
        <dbReference type="PIRSR" id="PIRSR006337-1"/>
    </source>
</evidence>
<evidence type="ECO:0000256" key="7">
    <source>
        <dbReference type="ARBA" id="ARBA00022801"/>
    </source>
</evidence>
<dbReference type="InterPro" id="IPR017853">
    <property type="entry name" value="GH"/>
</dbReference>
<evidence type="ECO:0000256" key="13">
    <source>
        <dbReference type="NCBIfam" id="TIGR02402"/>
    </source>
</evidence>
<dbReference type="SUPFAM" id="SSF81296">
    <property type="entry name" value="E set domains"/>
    <property type="match status" value="1"/>
</dbReference>
<dbReference type="UniPathway" id="UPA00299"/>
<keyword evidence="8" id="KW-0119">Carbohydrate metabolism</keyword>
<feature type="binding site" evidence="16">
    <location>
        <begin position="310"/>
        <end position="314"/>
    </location>
    <ligand>
        <name>substrate</name>
    </ligand>
</feature>
<evidence type="ECO:0000256" key="6">
    <source>
        <dbReference type="ARBA" id="ARBA00022490"/>
    </source>
</evidence>
<keyword evidence="7 14" id="KW-0378">Hydrolase</keyword>
<feature type="site" description="Transition state stabilizer" evidence="17">
    <location>
        <position position="383"/>
    </location>
</feature>
<dbReference type="EMBL" id="CP003493">
    <property type="protein sequence ID" value="AFV88426.1"/>
    <property type="molecule type" value="Genomic_DNA"/>
</dbReference>
<feature type="active site" description="Proton donor" evidence="15">
    <location>
        <position position="283"/>
    </location>
</feature>
<evidence type="ECO:0000256" key="17">
    <source>
        <dbReference type="PIRSR" id="PIRSR006337-3"/>
    </source>
</evidence>
<organism evidence="19 20">
    <name type="scientific">Acidipropionibacterium acidipropionici (strain ATCC 4875 / DSM 20272 / JCM 6432 / NBRC 12425 / NCIMB 8070 / 4)</name>
    <name type="common">Propionibacterium acidipropionici</name>
    <dbReference type="NCBI Taxonomy" id="1171373"/>
    <lineage>
        <taxon>Bacteria</taxon>
        <taxon>Bacillati</taxon>
        <taxon>Actinomycetota</taxon>
        <taxon>Actinomycetes</taxon>
        <taxon>Propionibacteriales</taxon>
        <taxon>Propionibacteriaceae</taxon>
        <taxon>Acidipropionibacterium</taxon>
    </lineage>
</organism>
<dbReference type="SMART" id="SM00642">
    <property type="entry name" value="Aamy"/>
    <property type="match status" value="1"/>
</dbReference>
<dbReference type="PATRIC" id="fig|1171373.8.peg.591"/>
<evidence type="ECO:0000256" key="12">
    <source>
        <dbReference type="ARBA" id="ARBA00034013"/>
    </source>
</evidence>
<feature type="active site" description="Nucleophile" evidence="15">
    <location>
        <position position="246"/>
    </location>
</feature>
<evidence type="ECO:0000256" key="2">
    <source>
        <dbReference type="ARBA" id="ARBA00005199"/>
    </source>
</evidence>
<dbReference type="EC" id="3.2.1.141" evidence="4 13"/>
<feature type="domain" description="Glycosyl hydrolase family 13 catalytic" evidence="18">
    <location>
        <begin position="100"/>
        <end position="500"/>
    </location>
</feature>
<accession>K7RQ65</accession>
<dbReference type="GO" id="GO:0005992">
    <property type="term" value="P:trehalose biosynthetic process"/>
    <property type="evidence" value="ECO:0007669"/>
    <property type="project" value="UniProtKB-UniRule"/>
</dbReference>
<evidence type="ECO:0000256" key="16">
    <source>
        <dbReference type="PIRSR" id="PIRSR006337-2"/>
    </source>
</evidence>
<evidence type="ECO:0000256" key="11">
    <source>
        <dbReference type="ARBA" id="ARBA00033284"/>
    </source>
</evidence>
<dbReference type="RefSeq" id="WP_015069340.1">
    <property type="nucleotide sequence ID" value="NC_019395.1"/>
</dbReference>
<evidence type="ECO:0000313" key="19">
    <source>
        <dbReference type="EMBL" id="AFV88426.1"/>
    </source>
</evidence>
<dbReference type="CDD" id="cd02853">
    <property type="entry name" value="E_set_MTHase_like_N"/>
    <property type="match status" value="1"/>
</dbReference>
<comment type="catalytic activity">
    <reaction evidence="12 14">
        <text>hydrolysis of (1-&gt;4)-alpha-D-glucosidic linkage in 4-alpha-D-[(1-&gt;4)-alpha-D-glucanosyl]n trehalose to yield trehalose and (1-&gt;4)-alpha-D-glucan.</text>
        <dbReference type="EC" id="3.2.1.141"/>
    </reaction>
</comment>
<dbReference type="InterPro" id="IPR012768">
    <property type="entry name" value="Trehalose_TreZ"/>
</dbReference>
<evidence type="ECO:0000256" key="4">
    <source>
        <dbReference type="ARBA" id="ARBA00012268"/>
    </source>
</evidence>
<evidence type="ECO:0000256" key="10">
    <source>
        <dbReference type="ARBA" id="ARBA00032057"/>
    </source>
</evidence>
<dbReference type="KEGG" id="pbo:PACID_05850"/>
<dbReference type="GO" id="GO:0033942">
    <property type="term" value="F:4-alpha-D-(1-&gt;4)-alpha-D-glucanotrehalose trehalohydrolase activity"/>
    <property type="evidence" value="ECO:0007669"/>
    <property type="project" value="UniProtKB-EC"/>
</dbReference>
<dbReference type="GO" id="GO:0005737">
    <property type="term" value="C:cytoplasm"/>
    <property type="evidence" value="ECO:0007669"/>
    <property type="project" value="UniProtKB-SubCell"/>
</dbReference>
<reference evidence="19 20" key="1">
    <citation type="journal article" date="2012" name="BMC Genomics">
        <title>The genome sequence of Propionibacterium acidipropionici provides insights into its biotechnological and industrial potential.</title>
        <authorList>
            <person name="Parizzi L.P."/>
            <person name="Grassi M.C."/>
            <person name="Llerena L.A."/>
            <person name="Carazzolle M.F."/>
            <person name="Queiroz V.L."/>
            <person name="Lunardi I."/>
            <person name="Zeidler A.F."/>
            <person name="Teixeira P.J."/>
            <person name="Mieczkowski P."/>
            <person name="Rincones J."/>
            <person name="Pereira G.A."/>
        </authorList>
    </citation>
    <scope>NUCLEOTIDE SEQUENCE [LARGE SCALE GENOMIC DNA]</scope>
    <source>
        <strain evidence="20">ATCC 4875 / DSM 20272 / JCM 6432 / NBRC 12425 / NCIMB 8070</strain>
    </source>
</reference>
<dbReference type="InterPro" id="IPR044901">
    <property type="entry name" value="Trehalose_TreZ_E-set_sf"/>
</dbReference>
<evidence type="ECO:0000256" key="14">
    <source>
        <dbReference type="PIRNR" id="PIRNR006337"/>
    </source>
</evidence>
<dbReference type="Proteomes" id="UP000000214">
    <property type="component" value="Chromosome"/>
</dbReference>
<comment type="pathway">
    <text evidence="2 14">Glycan biosynthesis; trehalose biosynthesis.</text>
</comment>
<dbReference type="Gene3D" id="3.20.20.80">
    <property type="entry name" value="Glycosidases"/>
    <property type="match status" value="1"/>
</dbReference>
<dbReference type="PIRSF" id="PIRSF006337">
    <property type="entry name" value="Trehalose_TreZ"/>
    <property type="match status" value="1"/>
</dbReference>
<evidence type="ECO:0000259" key="18">
    <source>
        <dbReference type="SMART" id="SM00642"/>
    </source>
</evidence>
<name>K7RQ65_ACIA4</name>
<dbReference type="InterPro" id="IPR006047">
    <property type="entry name" value="GH13_cat_dom"/>
</dbReference>
<feature type="binding site" evidence="16">
    <location>
        <begin position="244"/>
        <end position="249"/>
    </location>
    <ligand>
        <name>substrate</name>
    </ligand>
</feature>
<dbReference type="NCBIfam" id="TIGR02402">
    <property type="entry name" value="trehalose_TreZ"/>
    <property type="match status" value="1"/>
</dbReference>
<dbReference type="Gene3D" id="1.10.10.760">
    <property type="entry name" value="E-set domains of sugar-utilizing enzymes"/>
    <property type="match status" value="1"/>
</dbReference>
<proteinExistence type="inferred from homology"/>
<comment type="similarity">
    <text evidence="3 14">Belongs to the glycosyl hydrolase 13 family.</text>
</comment>
<evidence type="ECO:0000256" key="5">
    <source>
        <dbReference type="ARBA" id="ARBA00015938"/>
    </source>
</evidence>